<evidence type="ECO:0000313" key="3">
    <source>
        <dbReference type="Proteomes" id="UP001480595"/>
    </source>
</evidence>
<reference evidence="2 3" key="1">
    <citation type="submission" date="2023-01" db="EMBL/GenBank/DDBJ databases">
        <title>Analysis of 21 Apiospora genomes using comparative genomics revels a genus with tremendous synthesis potential of carbohydrate active enzymes and secondary metabolites.</title>
        <authorList>
            <person name="Sorensen T."/>
        </authorList>
    </citation>
    <scope>NUCLEOTIDE SEQUENCE [LARGE SCALE GENOMIC DNA]</scope>
    <source>
        <strain evidence="2 3">CBS 135458</strain>
    </source>
</reference>
<keyword evidence="3" id="KW-1185">Reference proteome</keyword>
<protein>
    <submittedName>
        <fullName evidence="2">Uncharacterized protein</fullName>
    </submittedName>
</protein>
<accession>A0ABR1SR13</accession>
<dbReference type="EMBL" id="JAQQWL010000018">
    <property type="protein sequence ID" value="KAK8036764.1"/>
    <property type="molecule type" value="Genomic_DNA"/>
</dbReference>
<organism evidence="2 3">
    <name type="scientific">Apiospora phragmitis</name>
    <dbReference type="NCBI Taxonomy" id="2905665"/>
    <lineage>
        <taxon>Eukaryota</taxon>
        <taxon>Fungi</taxon>
        <taxon>Dikarya</taxon>
        <taxon>Ascomycota</taxon>
        <taxon>Pezizomycotina</taxon>
        <taxon>Sordariomycetes</taxon>
        <taxon>Xylariomycetidae</taxon>
        <taxon>Amphisphaeriales</taxon>
        <taxon>Apiosporaceae</taxon>
        <taxon>Apiospora</taxon>
    </lineage>
</organism>
<name>A0ABR1SR13_9PEZI</name>
<proteinExistence type="predicted"/>
<dbReference type="GeneID" id="92099733"/>
<sequence length="301" mass="32543">MAPNAPTEDRHIGSLAARDATEITDPDNGPREEHGEVPGLGSIYPFHHFNLRGAESDHEEDEIEGYMQYVSGVNFRHRSIYRSPDRRGPRAPEPARPDSNRYAIRRPPELLGTINGADAIRRNGPQPILAGTGEGVAGSQVPVARFQSGSYSGVSRVTITSGSRRTFRPGANIGPPDDPFQSYDISSPPPHPGSCGYFGVFHSRTVCPPLPNRPNPRLDVQEGFGGPRFPGGISSPGDVRMDLSAILHHLLLTVHNPNAVHGDAVHSLEALDRIITSLMEDYPQSNAAPPASHETNIQATQ</sequence>
<gene>
    <name evidence="2" type="ORF">PG994_015261</name>
</gene>
<feature type="region of interest" description="Disordered" evidence="1">
    <location>
        <begin position="1"/>
        <end position="42"/>
    </location>
</feature>
<dbReference type="RefSeq" id="XP_066707582.1">
    <property type="nucleotide sequence ID" value="XM_066866668.1"/>
</dbReference>
<feature type="region of interest" description="Disordered" evidence="1">
    <location>
        <begin position="80"/>
        <end position="101"/>
    </location>
</feature>
<evidence type="ECO:0000256" key="1">
    <source>
        <dbReference type="SAM" id="MobiDB-lite"/>
    </source>
</evidence>
<evidence type="ECO:0000313" key="2">
    <source>
        <dbReference type="EMBL" id="KAK8036764.1"/>
    </source>
</evidence>
<dbReference type="Proteomes" id="UP001480595">
    <property type="component" value="Unassembled WGS sequence"/>
</dbReference>
<comment type="caution">
    <text evidence="2">The sequence shown here is derived from an EMBL/GenBank/DDBJ whole genome shotgun (WGS) entry which is preliminary data.</text>
</comment>
<feature type="compositionally biased region" description="Basic and acidic residues" evidence="1">
    <location>
        <begin position="83"/>
        <end position="99"/>
    </location>
</feature>